<name>G3ATB3_SPAPN</name>
<sequence>MGQGSSTAADSSSHSEQFTKDQLHKLFYARCISLLKPIELAFLRSNLNINPEEEQISRVISKLELASLLKLGQTEDDLTKGELNDAIDVIYRSLVFIGGLPFLEQGEEGLSLERLIVGIIFYSGQYKKIFTTFDFTKLFYLSLALPKAQVQVEEKSEKVPDEEPKEDEKISVDMLLPSQPEDPPELKAKKINWTKLPSTQLDLATPKLCAKRLQLILTLLLIQSSINKQTLDVQIETILEKWSQFSVYSTYISTFLNLNIKKDHSITFEQFQTINDLAPDFIQKKLLSLMTNSIISTNARTQKPPHTDIPHIEPMTPPPSASRHKFPEFIESKLVNAAFLAYISSLLSRSISPQNIVKLYAGSESGFSIRSLESKIFKWQAPTLFIISGKRLKSKIITTNKRYQAFDHEYPRYFLTSEQTLKSWQNDGERVTYAVYINSPWKNSNKVNFGDENTTILSIQPHADKFTSIHSSVIQGKSIYFNNLGMGIGFGNSQPLNKNGTRKYFPGDVSLTIEANLEFAVFRHVLQSSSPQVQAFFERSVQETIRNEQYEDRFIITDLEVWGVGSSRELAEQQREWEWEKQQAEARQSVNIRSLGEERAFLEMAGLVGNHGAGGSV</sequence>
<dbReference type="InterPro" id="IPR006571">
    <property type="entry name" value="TLDc_dom"/>
</dbReference>
<dbReference type="OrthoDB" id="289228at2759"/>
<dbReference type="STRING" id="619300.G3ATB3"/>
<dbReference type="PROSITE" id="PS51886">
    <property type="entry name" value="TLDC"/>
    <property type="match status" value="1"/>
</dbReference>
<proteinExistence type="predicted"/>
<dbReference type="HOGENOM" id="CLU_011918_1_0_1"/>
<dbReference type="RefSeq" id="XP_007376909.1">
    <property type="nucleotide sequence ID" value="XM_007376847.1"/>
</dbReference>
<evidence type="ECO:0000259" key="1">
    <source>
        <dbReference type="PROSITE" id="PS51886"/>
    </source>
</evidence>
<dbReference type="OMA" id="KWEFEAR"/>
<dbReference type="InParanoid" id="G3ATB3"/>
<evidence type="ECO:0000313" key="2">
    <source>
        <dbReference type="EMBL" id="EGW30876.1"/>
    </source>
</evidence>
<dbReference type="SMART" id="SM00584">
    <property type="entry name" value="TLDc"/>
    <property type="match status" value="1"/>
</dbReference>
<evidence type="ECO:0000313" key="3">
    <source>
        <dbReference type="Proteomes" id="UP000000709"/>
    </source>
</evidence>
<dbReference type="GeneID" id="18871626"/>
<gene>
    <name evidence="2" type="ORF">SPAPADRAFT_52072</name>
</gene>
<protein>
    <recommendedName>
        <fullName evidence="1">TLDc domain-containing protein</fullName>
    </recommendedName>
</protein>
<dbReference type="KEGG" id="spaa:SPAPADRAFT_52072"/>
<dbReference type="AlphaFoldDB" id="G3ATB3"/>
<dbReference type="Proteomes" id="UP000000709">
    <property type="component" value="Unassembled WGS sequence"/>
</dbReference>
<organism evidence="3">
    <name type="scientific">Spathaspora passalidarum (strain NRRL Y-27907 / 11-Y1)</name>
    <dbReference type="NCBI Taxonomy" id="619300"/>
    <lineage>
        <taxon>Eukaryota</taxon>
        <taxon>Fungi</taxon>
        <taxon>Dikarya</taxon>
        <taxon>Ascomycota</taxon>
        <taxon>Saccharomycotina</taxon>
        <taxon>Pichiomycetes</taxon>
        <taxon>Debaryomycetaceae</taxon>
        <taxon>Spathaspora</taxon>
    </lineage>
</organism>
<accession>G3ATB3</accession>
<dbReference type="EMBL" id="GL996504">
    <property type="protein sequence ID" value="EGW30876.1"/>
    <property type="molecule type" value="Genomic_DNA"/>
</dbReference>
<dbReference type="FunCoup" id="G3ATB3">
    <property type="interactions" value="9"/>
</dbReference>
<dbReference type="Pfam" id="PF07534">
    <property type="entry name" value="TLD"/>
    <property type="match status" value="1"/>
</dbReference>
<feature type="domain" description="TLDc" evidence="1">
    <location>
        <begin position="333"/>
        <end position="565"/>
    </location>
</feature>
<keyword evidence="3" id="KW-1185">Reference proteome</keyword>
<dbReference type="eggNOG" id="ENOG502QV3R">
    <property type="taxonomic scope" value="Eukaryota"/>
</dbReference>
<reference evidence="2 3" key="1">
    <citation type="journal article" date="2011" name="Proc. Natl. Acad. Sci. U.S.A.">
        <title>Comparative genomics of xylose-fermenting fungi for enhanced biofuel production.</title>
        <authorList>
            <person name="Wohlbach D.J."/>
            <person name="Kuo A."/>
            <person name="Sato T.K."/>
            <person name="Potts K.M."/>
            <person name="Salamov A.A."/>
            <person name="LaButti K.M."/>
            <person name="Sun H."/>
            <person name="Clum A."/>
            <person name="Pangilinan J.L."/>
            <person name="Lindquist E.A."/>
            <person name="Lucas S."/>
            <person name="Lapidus A."/>
            <person name="Jin M."/>
            <person name="Gunawan C."/>
            <person name="Balan V."/>
            <person name="Dale B.E."/>
            <person name="Jeffries T.W."/>
            <person name="Zinkel R."/>
            <person name="Barry K.W."/>
            <person name="Grigoriev I.V."/>
            <person name="Gasch A.P."/>
        </authorList>
    </citation>
    <scope>NUCLEOTIDE SEQUENCE [LARGE SCALE GENOMIC DNA]</scope>
    <source>
        <strain evidence="3">NRRL Y-27907 / 11-Y1</strain>
    </source>
</reference>